<evidence type="ECO:0000313" key="2">
    <source>
        <dbReference type="Proteomes" id="UP000824533"/>
    </source>
</evidence>
<gene>
    <name evidence="1" type="ORF">K1T71_011481</name>
</gene>
<reference evidence="1 2" key="1">
    <citation type="journal article" date="2021" name="Front. Genet.">
        <title>Chromosome-Level Genome Assembly Reveals Significant Gene Expansion in the Toll and IMD Signaling Pathways of Dendrolimus kikuchii.</title>
        <authorList>
            <person name="Zhou J."/>
            <person name="Wu P."/>
            <person name="Xiong Z."/>
            <person name="Liu N."/>
            <person name="Zhao N."/>
            <person name="Ji M."/>
            <person name="Qiu Y."/>
            <person name="Yang B."/>
        </authorList>
    </citation>
    <scope>NUCLEOTIDE SEQUENCE [LARGE SCALE GENOMIC DNA]</scope>
    <source>
        <strain evidence="1">Ann1</strain>
    </source>
</reference>
<keyword evidence="2" id="KW-1185">Reference proteome</keyword>
<evidence type="ECO:0000313" key="1">
    <source>
        <dbReference type="EMBL" id="KAJ0173305.1"/>
    </source>
</evidence>
<dbReference type="EMBL" id="CM034406">
    <property type="protein sequence ID" value="KAJ0173305.1"/>
    <property type="molecule type" value="Genomic_DNA"/>
</dbReference>
<dbReference type="Proteomes" id="UP000824533">
    <property type="component" value="Linkage Group LG20"/>
</dbReference>
<name>A0ACC1CP62_9NEOP</name>
<sequence>MLVFNPVQLIEEVQKRPGLYKPDHPSDREEKLALWKEIGAVIFHDWDTCNKATAYDRAILSRRSGAAALPDRAAATRGRGPPAATPRAPRSQSAPVDAARAFPAQQTSSRQYRANTQCIVFHSPTFPMFT</sequence>
<protein>
    <submittedName>
        <fullName evidence="1">Uncharacterized protein</fullName>
    </submittedName>
</protein>
<comment type="caution">
    <text evidence="1">The sequence shown here is derived from an EMBL/GenBank/DDBJ whole genome shotgun (WGS) entry which is preliminary data.</text>
</comment>
<organism evidence="1 2">
    <name type="scientific">Dendrolimus kikuchii</name>
    <dbReference type="NCBI Taxonomy" id="765133"/>
    <lineage>
        <taxon>Eukaryota</taxon>
        <taxon>Metazoa</taxon>
        <taxon>Ecdysozoa</taxon>
        <taxon>Arthropoda</taxon>
        <taxon>Hexapoda</taxon>
        <taxon>Insecta</taxon>
        <taxon>Pterygota</taxon>
        <taxon>Neoptera</taxon>
        <taxon>Endopterygota</taxon>
        <taxon>Lepidoptera</taxon>
        <taxon>Glossata</taxon>
        <taxon>Ditrysia</taxon>
        <taxon>Bombycoidea</taxon>
        <taxon>Lasiocampidae</taxon>
        <taxon>Dendrolimus</taxon>
    </lineage>
</organism>
<proteinExistence type="predicted"/>
<accession>A0ACC1CP62</accession>